<keyword evidence="7" id="KW-0479">Metal-binding</keyword>
<dbReference type="GO" id="GO:0016787">
    <property type="term" value="F:hydrolase activity"/>
    <property type="evidence" value="ECO:0007669"/>
    <property type="project" value="UniProtKB-KW"/>
</dbReference>
<sequence>MSNNYGLWIFTLNAGGIAAGGLWEYVRDKFQTVKEIADWSILREEVGAKNGKYHIQGVAKVRKPKGFNDLKEIWPEAHWEQKATQASEELVEYVDDSESNAEFEQKRGYAPRSLRHGNVPLPYTGKDVIKRTQLYPWQKELDDELLRKPNSRKIVWYYDPVGNNGKSAMLKYLIREHDVAFSAGGGTADIMCAIQEQINSSKTFVIDYPRFTDMDEDINYDLLEKLKDGIMTFTKYKSKNATFAPKHVVVFSNKEPLYEKMSSDRWDIRVLKNKVANHLNKFNTPQENNPNQENVPPEEEDSASNSDGSGITLGSKDTDELVDILASLDSEPPSDSSDSSDGNQPQFEIVDSSEDENETVLRPTNPDPLSDSSDMTEEEIRKYFKKRKLE</sequence>
<evidence type="ECO:0000259" key="14">
    <source>
        <dbReference type="PROSITE" id="PS52020"/>
    </source>
</evidence>
<feature type="compositionally biased region" description="Low complexity" evidence="13">
    <location>
        <begin position="285"/>
        <end position="295"/>
    </location>
</feature>
<dbReference type="GO" id="GO:0006260">
    <property type="term" value="P:DNA replication"/>
    <property type="evidence" value="ECO:0007669"/>
    <property type="project" value="UniProtKB-KW"/>
</dbReference>
<keyword evidence="2" id="KW-1048">Host nucleus</keyword>
<organism evidence="15">
    <name type="scientific">Grus japonensis CRESS-DNA-virus sp</name>
    <dbReference type="NCBI Taxonomy" id="2815045"/>
    <lineage>
        <taxon>Viruses</taxon>
        <taxon>Monodnaviria</taxon>
        <taxon>Shotokuvirae</taxon>
        <taxon>Cressdnaviricota</taxon>
    </lineage>
</organism>
<dbReference type="GO" id="GO:0003677">
    <property type="term" value="F:DNA binding"/>
    <property type="evidence" value="ECO:0007669"/>
    <property type="project" value="UniProtKB-KW"/>
</dbReference>
<keyword evidence="9" id="KW-0255">Endonuclease</keyword>
<feature type="domain" description="CRESS-DNA virus Rep endonuclease" evidence="14">
    <location>
        <begin position="2"/>
        <end position="110"/>
    </location>
</feature>
<accession>A0A8A4XCV9</accession>
<evidence type="ECO:0000256" key="10">
    <source>
        <dbReference type="ARBA" id="ARBA00022801"/>
    </source>
</evidence>
<evidence type="ECO:0000256" key="2">
    <source>
        <dbReference type="ARBA" id="ARBA00022562"/>
    </source>
</evidence>
<protein>
    <submittedName>
        <fullName evidence="15">Replication-associated protein</fullName>
    </submittedName>
</protein>
<evidence type="ECO:0000256" key="7">
    <source>
        <dbReference type="ARBA" id="ARBA00022723"/>
    </source>
</evidence>
<evidence type="ECO:0000256" key="12">
    <source>
        <dbReference type="ARBA" id="ARBA00023125"/>
    </source>
</evidence>
<keyword evidence="4" id="KW-0548">Nucleotidyltransferase</keyword>
<name>A0A8A4XCV9_9VIRU</name>
<keyword evidence="3" id="KW-0808">Transferase</keyword>
<keyword evidence="6" id="KW-0540">Nuclease</keyword>
<dbReference type="GO" id="GO:0004519">
    <property type="term" value="F:endonuclease activity"/>
    <property type="evidence" value="ECO:0007669"/>
    <property type="project" value="UniProtKB-KW"/>
</dbReference>
<keyword evidence="11" id="KW-0190">Covalent protein-DNA linkage</keyword>
<evidence type="ECO:0000256" key="13">
    <source>
        <dbReference type="SAM" id="MobiDB-lite"/>
    </source>
</evidence>
<evidence type="ECO:0000256" key="6">
    <source>
        <dbReference type="ARBA" id="ARBA00022722"/>
    </source>
</evidence>
<feature type="compositionally biased region" description="Low complexity" evidence="13">
    <location>
        <begin position="327"/>
        <end position="341"/>
    </location>
</feature>
<keyword evidence="10" id="KW-0378">Hydrolase</keyword>
<keyword evidence="8" id="KW-0547">Nucleotide-binding</keyword>
<dbReference type="PROSITE" id="PS52020">
    <property type="entry name" value="CRESS_DNA_REP"/>
    <property type="match status" value="1"/>
</dbReference>
<dbReference type="EMBL" id="MW182841">
    <property type="protein sequence ID" value="QTE03509.1"/>
    <property type="molecule type" value="Genomic_DNA"/>
</dbReference>
<comment type="subcellular location">
    <subcellularLocation>
        <location evidence="1">Host nucleus</location>
    </subcellularLocation>
</comment>
<evidence type="ECO:0000256" key="9">
    <source>
        <dbReference type="ARBA" id="ARBA00022759"/>
    </source>
</evidence>
<evidence type="ECO:0000256" key="8">
    <source>
        <dbReference type="ARBA" id="ARBA00022741"/>
    </source>
</evidence>
<dbReference type="InterPro" id="IPR049912">
    <property type="entry name" value="CRESS_DNA_REP"/>
</dbReference>
<evidence type="ECO:0000256" key="11">
    <source>
        <dbReference type="ARBA" id="ARBA00023124"/>
    </source>
</evidence>
<evidence type="ECO:0000256" key="4">
    <source>
        <dbReference type="ARBA" id="ARBA00022695"/>
    </source>
</evidence>
<evidence type="ECO:0000256" key="5">
    <source>
        <dbReference type="ARBA" id="ARBA00022705"/>
    </source>
</evidence>
<dbReference type="Gene3D" id="3.40.1310.20">
    <property type="match status" value="1"/>
</dbReference>
<keyword evidence="5" id="KW-0235">DNA replication</keyword>
<evidence type="ECO:0000313" key="15">
    <source>
        <dbReference type="EMBL" id="QTE03509.1"/>
    </source>
</evidence>
<dbReference type="GO" id="GO:0016779">
    <property type="term" value="F:nucleotidyltransferase activity"/>
    <property type="evidence" value="ECO:0007669"/>
    <property type="project" value="UniProtKB-KW"/>
</dbReference>
<proteinExistence type="predicted"/>
<feature type="region of interest" description="Disordered" evidence="13">
    <location>
        <begin position="280"/>
        <end position="378"/>
    </location>
</feature>
<keyword evidence="12" id="KW-0238">DNA-binding</keyword>
<evidence type="ECO:0000256" key="3">
    <source>
        <dbReference type="ARBA" id="ARBA00022679"/>
    </source>
</evidence>
<dbReference type="GO" id="GO:0000166">
    <property type="term" value="F:nucleotide binding"/>
    <property type="evidence" value="ECO:0007669"/>
    <property type="project" value="UniProtKB-KW"/>
</dbReference>
<dbReference type="GO" id="GO:0046872">
    <property type="term" value="F:metal ion binding"/>
    <property type="evidence" value="ECO:0007669"/>
    <property type="project" value="UniProtKB-KW"/>
</dbReference>
<reference evidence="15" key="1">
    <citation type="submission" date="2020-10" db="EMBL/GenBank/DDBJ databases">
        <title>CRESS DNA virus dark matter in the feces of wild birds.</title>
        <authorList>
            <person name="Yang S."/>
            <person name="Zhang W."/>
        </authorList>
    </citation>
    <scope>NUCLEOTIDE SEQUENCE</scope>
    <source>
        <strain evidence="15">Cra70usv12</strain>
    </source>
</reference>
<dbReference type="GO" id="GO:0042025">
    <property type="term" value="C:host cell nucleus"/>
    <property type="evidence" value="ECO:0007669"/>
    <property type="project" value="UniProtKB-SubCell"/>
</dbReference>
<evidence type="ECO:0000256" key="1">
    <source>
        <dbReference type="ARBA" id="ARBA00004147"/>
    </source>
</evidence>